<feature type="compositionally biased region" description="Polar residues" evidence="1">
    <location>
        <begin position="327"/>
        <end position="338"/>
    </location>
</feature>
<dbReference type="InterPro" id="IPR035969">
    <property type="entry name" value="Rab-GAP_TBC_sf"/>
</dbReference>
<dbReference type="Gene3D" id="1.10.472.80">
    <property type="entry name" value="Ypt/Rab-GAP domain of gyp1p, domain 3"/>
    <property type="match status" value="1"/>
</dbReference>
<feature type="compositionally biased region" description="Polar residues" evidence="1">
    <location>
        <begin position="354"/>
        <end position="363"/>
    </location>
</feature>
<comment type="caution">
    <text evidence="3">The sequence shown here is derived from an EMBL/GenBank/DDBJ whole genome shotgun (WGS) entry which is preliminary data.</text>
</comment>
<dbReference type="GeneID" id="28733483"/>
<sequence>MSDNGSNASRRSSSQASRASNDSKKTRTIRGQPKRAGSMTSNASLADHDPSLTSFPSLDTEHESPAEIDPRQLIAQATITRTTSQKARDRRATLAGLTNASPSVTRGNALFDDSPRSSLDTPGSLHLSSDEHIQRLIAKGGAVKLIRQYAQDLAQRDAEISALRIRADNRERELKRLLREADVPTAEIEKRLLRLEQGAHDAHADASGRQKSLGGLLDDAMATTMSVSVSSPTNEIGMPVPILQQVPTTRRSPAKASATSSQQSSRANSTLSQTSDPDQTLRPKAASGPGRVAGLQSMFQPPQQTSSYFIGGSKSVKKPKAADEVSVRSTQSSRSWTQIFGGKGTGRARASSLVEETNGQPSKAESALAKLSKTVTNPQPAPHRGSTGGLPSGTLKGRPAGRRTTTASRLSASPNHNRKDSNASLPLTVEMDSVVEPAELPPTMTHNNHDTSGVLMDRFGFIYDQRRRKRQSLQLPKRRKNQLSAEASSIRSDVSPPGSDPVRSATPLSINEDDSKKSWQEYLKPAYYQSRPKELLLHTPSAGAVVTVSTVGAAGTLTPPRIHSAEGGLVPTRSTSQPQSSHVNASTEGHTTEEEAEQSHGHTHDSTPTKLLLDQLNDLHDSMQTERMTKWNSFLRAVRAERASNYTTENASSLKNAPEADLLDGELIGIATLGRSAKQRAKYTHFKSLVLAGIPITLRPKIWPNARITADIRRTLTDNIFFQSGPGVKRLDEVLRAYSLHNPSIGYCQGMNLIAGSLLLICANAEDCFWLLVAVIDTILPSAYFSGSLLVARADQIVLREYVKELLPTLSAKLDELGVELEACTFHWFLSLYAGVLTGGEALYRIWDIVLTLHSTEAMPTFNETNRTTLTNTLTVDFPSLPNPLNNALNSISAPTTPVTASNPAATEPPTTPSTVVGGVEAHDGTSSPFLFQIALSLLYLNQSEILSLETPAEVYSYLNHNVTDHAVSVDALVQASEALGKKVKRGDVLEKRRAAVKVLGG</sequence>
<feature type="compositionally biased region" description="Polar residues" evidence="1">
    <location>
        <begin position="97"/>
        <end position="106"/>
    </location>
</feature>
<dbReference type="SUPFAM" id="SSF47923">
    <property type="entry name" value="Ypt/Rab-GAP domain of gyp1p"/>
    <property type="match status" value="2"/>
</dbReference>
<dbReference type="Gene3D" id="1.10.8.270">
    <property type="entry name" value="putative rabgap domain of human tbc1 domain family member 14 like domains"/>
    <property type="match status" value="1"/>
</dbReference>
<name>A0A0N1NW75_9EURO</name>
<dbReference type="OrthoDB" id="294251at2759"/>
<feature type="region of interest" description="Disordered" evidence="1">
    <location>
        <begin position="1"/>
        <end position="72"/>
    </location>
</feature>
<dbReference type="FunFam" id="1.10.8.270:FF:000026">
    <property type="entry name" value="TBC (Tre-2/Bub2/Cdc16) domain family"/>
    <property type="match status" value="1"/>
</dbReference>
<dbReference type="PROSITE" id="PS50086">
    <property type="entry name" value="TBC_RABGAP"/>
    <property type="match status" value="1"/>
</dbReference>
<reference evidence="3 4" key="1">
    <citation type="submission" date="2015-06" db="EMBL/GenBank/DDBJ databases">
        <title>Draft genome of the ant-associated black yeast Phialophora attae CBS 131958.</title>
        <authorList>
            <person name="Moreno L.F."/>
            <person name="Stielow B.J."/>
            <person name="de Hoog S."/>
            <person name="Vicente V.A."/>
            <person name="Weiss V.A."/>
            <person name="de Vries M."/>
            <person name="Cruz L.M."/>
            <person name="Souza E.M."/>
        </authorList>
    </citation>
    <scope>NUCLEOTIDE SEQUENCE [LARGE SCALE GENOMIC DNA]</scope>
    <source>
        <strain evidence="3 4">CBS 131958</strain>
    </source>
</reference>
<dbReference type="VEuPathDB" id="FungiDB:AB675_1696"/>
<evidence type="ECO:0000313" key="3">
    <source>
        <dbReference type="EMBL" id="KPI36040.1"/>
    </source>
</evidence>
<feature type="compositionally biased region" description="Polar residues" evidence="1">
    <location>
        <begin position="297"/>
        <end position="308"/>
    </location>
</feature>
<feature type="compositionally biased region" description="Polar residues" evidence="1">
    <location>
        <begin position="482"/>
        <end position="492"/>
    </location>
</feature>
<feature type="compositionally biased region" description="Low complexity" evidence="1">
    <location>
        <begin position="254"/>
        <end position="272"/>
    </location>
</feature>
<dbReference type="RefSeq" id="XP_017996003.1">
    <property type="nucleotide sequence ID" value="XM_018141603.1"/>
</dbReference>
<dbReference type="PANTHER" id="PTHR47219:SF20">
    <property type="entry name" value="TBC1 DOMAIN FAMILY MEMBER 2B"/>
    <property type="match status" value="1"/>
</dbReference>
<dbReference type="GO" id="GO:0005096">
    <property type="term" value="F:GTPase activator activity"/>
    <property type="evidence" value="ECO:0007669"/>
    <property type="project" value="TreeGrafter"/>
</dbReference>
<feature type="compositionally biased region" description="Basic residues" evidence="1">
    <location>
        <begin position="469"/>
        <end position="481"/>
    </location>
</feature>
<feature type="compositionally biased region" description="Polar residues" evidence="1">
    <location>
        <begin position="403"/>
        <end position="415"/>
    </location>
</feature>
<gene>
    <name evidence="3" type="ORF">AB675_1696</name>
</gene>
<feature type="region of interest" description="Disordered" evidence="1">
    <location>
        <begin position="247"/>
        <end position="426"/>
    </location>
</feature>
<feature type="region of interest" description="Disordered" evidence="1">
    <location>
        <begin position="97"/>
        <end position="123"/>
    </location>
</feature>
<dbReference type="InterPro" id="IPR050302">
    <property type="entry name" value="Rab_GAP_TBC_domain"/>
</dbReference>
<dbReference type="Pfam" id="PF00566">
    <property type="entry name" value="RabGAP-TBC"/>
    <property type="match status" value="1"/>
</dbReference>
<accession>A0A0N1NW75</accession>
<dbReference type="AlphaFoldDB" id="A0A0N1NW75"/>
<dbReference type="STRING" id="1664694.A0A0N1NW75"/>
<protein>
    <submittedName>
        <fullName evidence="3">TBC domain-containing protein C4G8.04</fullName>
    </submittedName>
</protein>
<feature type="compositionally biased region" description="Basic and acidic residues" evidence="1">
    <location>
        <begin position="59"/>
        <end position="70"/>
    </location>
</feature>
<dbReference type="PANTHER" id="PTHR47219">
    <property type="entry name" value="RAB GTPASE-ACTIVATING PROTEIN 1-LIKE"/>
    <property type="match status" value="1"/>
</dbReference>
<dbReference type="EMBL" id="LFJN01000034">
    <property type="protein sequence ID" value="KPI36040.1"/>
    <property type="molecule type" value="Genomic_DNA"/>
</dbReference>
<feature type="region of interest" description="Disordered" evidence="1">
    <location>
        <begin position="555"/>
        <end position="608"/>
    </location>
</feature>
<feature type="compositionally biased region" description="Polar residues" evidence="1">
    <location>
        <begin position="572"/>
        <end position="589"/>
    </location>
</feature>
<organism evidence="3 4">
    <name type="scientific">Cyphellophora attinorum</name>
    <dbReference type="NCBI Taxonomy" id="1664694"/>
    <lineage>
        <taxon>Eukaryota</taxon>
        <taxon>Fungi</taxon>
        <taxon>Dikarya</taxon>
        <taxon>Ascomycota</taxon>
        <taxon>Pezizomycotina</taxon>
        <taxon>Eurotiomycetes</taxon>
        <taxon>Chaetothyriomycetidae</taxon>
        <taxon>Chaetothyriales</taxon>
        <taxon>Cyphellophoraceae</taxon>
        <taxon>Cyphellophora</taxon>
    </lineage>
</organism>
<keyword evidence="4" id="KW-1185">Reference proteome</keyword>
<dbReference type="InterPro" id="IPR000195">
    <property type="entry name" value="Rab-GAP-TBC_dom"/>
</dbReference>
<feature type="compositionally biased region" description="Low complexity" evidence="1">
    <location>
        <begin position="1"/>
        <end position="20"/>
    </location>
</feature>
<feature type="region of interest" description="Disordered" evidence="1">
    <location>
        <begin position="469"/>
        <end position="515"/>
    </location>
</feature>
<evidence type="ECO:0000256" key="1">
    <source>
        <dbReference type="SAM" id="MobiDB-lite"/>
    </source>
</evidence>
<dbReference type="GO" id="GO:0031267">
    <property type="term" value="F:small GTPase binding"/>
    <property type="evidence" value="ECO:0007669"/>
    <property type="project" value="TreeGrafter"/>
</dbReference>
<evidence type="ECO:0000313" key="4">
    <source>
        <dbReference type="Proteomes" id="UP000038010"/>
    </source>
</evidence>
<proteinExistence type="predicted"/>
<dbReference type="Proteomes" id="UP000038010">
    <property type="component" value="Unassembled WGS sequence"/>
</dbReference>
<dbReference type="SMART" id="SM00164">
    <property type="entry name" value="TBC"/>
    <property type="match status" value="1"/>
</dbReference>
<feature type="compositionally biased region" description="Basic and acidic residues" evidence="1">
    <location>
        <begin position="590"/>
        <end position="607"/>
    </location>
</feature>
<evidence type="ECO:0000259" key="2">
    <source>
        <dbReference type="PROSITE" id="PS50086"/>
    </source>
</evidence>
<feature type="domain" description="Rab-GAP TBC" evidence="2">
    <location>
        <begin position="693"/>
        <end position="854"/>
    </location>
</feature>
<feature type="region of interest" description="Disordered" evidence="1">
    <location>
        <begin position="894"/>
        <end position="913"/>
    </location>
</feature>